<dbReference type="Gene3D" id="1.50.10.10">
    <property type="match status" value="1"/>
</dbReference>
<dbReference type="InterPro" id="IPR036026">
    <property type="entry name" value="Seven-hairpin_glycosidases"/>
</dbReference>
<proteinExistence type="inferred from homology"/>
<dbReference type="GO" id="GO:0012505">
    <property type="term" value="C:endomembrane system"/>
    <property type="evidence" value="ECO:0007669"/>
    <property type="project" value="UniProtKB-ARBA"/>
</dbReference>
<comment type="caution">
    <text evidence="3">The sequence shown here is derived from an EMBL/GenBank/DDBJ whole genome shotgun (WGS) entry which is preliminary data.</text>
</comment>
<dbReference type="GO" id="GO:0005509">
    <property type="term" value="F:calcium ion binding"/>
    <property type="evidence" value="ECO:0007669"/>
    <property type="project" value="InterPro"/>
</dbReference>
<dbReference type="InterPro" id="IPR001382">
    <property type="entry name" value="Glyco_hydro_47"/>
</dbReference>
<protein>
    <submittedName>
        <fullName evidence="3">Uncharacterized protein</fullName>
    </submittedName>
</protein>
<dbReference type="Pfam" id="PF01532">
    <property type="entry name" value="Glyco_hydro_47"/>
    <property type="match status" value="1"/>
</dbReference>
<dbReference type="GO" id="GO:0016020">
    <property type="term" value="C:membrane"/>
    <property type="evidence" value="ECO:0007669"/>
    <property type="project" value="UniProtKB-SubCell"/>
</dbReference>
<comment type="subcellular location">
    <subcellularLocation>
        <location evidence="1">Membrane</location>
        <topology evidence="1">Single-pass type II membrane protein</topology>
    </subcellularLocation>
</comment>
<evidence type="ECO:0000313" key="3">
    <source>
        <dbReference type="EMBL" id="VVB02362.1"/>
    </source>
</evidence>
<dbReference type="AlphaFoldDB" id="A0A565BL92"/>
<dbReference type="SUPFAM" id="SSF48225">
    <property type="entry name" value="Seven-hairpin glycosidases"/>
    <property type="match status" value="1"/>
</dbReference>
<gene>
    <name evidence="3" type="ORF">ANE_LOCUS12806</name>
</gene>
<name>A0A565BL92_9BRAS</name>
<dbReference type="EMBL" id="CABITT030000004">
    <property type="protein sequence ID" value="VVB02362.1"/>
    <property type="molecule type" value="Genomic_DNA"/>
</dbReference>
<evidence type="ECO:0000256" key="2">
    <source>
        <dbReference type="ARBA" id="ARBA00007658"/>
    </source>
</evidence>
<organism evidence="3 4">
    <name type="scientific">Arabis nemorensis</name>
    <dbReference type="NCBI Taxonomy" id="586526"/>
    <lineage>
        <taxon>Eukaryota</taxon>
        <taxon>Viridiplantae</taxon>
        <taxon>Streptophyta</taxon>
        <taxon>Embryophyta</taxon>
        <taxon>Tracheophyta</taxon>
        <taxon>Spermatophyta</taxon>
        <taxon>Magnoliopsida</taxon>
        <taxon>eudicotyledons</taxon>
        <taxon>Gunneridae</taxon>
        <taxon>Pentapetalae</taxon>
        <taxon>rosids</taxon>
        <taxon>malvids</taxon>
        <taxon>Brassicales</taxon>
        <taxon>Brassicaceae</taxon>
        <taxon>Arabideae</taxon>
        <taxon>Arabis</taxon>
    </lineage>
</organism>
<dbReference type="Proteomes" id="UP000489600">
    <property type="component" value="Unassembled WGS sequence"/>
</dbReference>
<comment type="similarity">
    <text evidence="2">Belongs to the glycosyl hydrolase 47 family.</text>
</comment>
<sequence length="104" mass="11415">MIWHDSIANPAPGGMSDTAEVAFVQLEFSYLSAISGDPKYSKEAMKVLAHIKTLHKTERSCPIYISCFLGLLWSDMLFLPGAALNQVNLLVRISEPVGCDCLDL</sequence>
<evidence type="ECO:0000313" key="4">
    <source>
        <dbReference type="Proteomes" id="UP000489600"/>
    </source>
</evidence>
<dbReference type="OrthoDB" id="1708162at2759"/>
<dbReference type="GO" id="GO:0004571">
    <property type="term" value="F:mannosyl-oligosaccharide 1,2-alpha-mannosidase activity"/>
    <property type="evidence" value="ECO:0007669"/>
    <property type="project" value="InterPro"/>
</dbReference>
<reference evidence="3" key="1">
    <citation type="submission" date="2019-07" db="EMBL/GenBank/DDBJ databases">
        <authorList>
            <person name="Dittberner H."/>
        </authorList>
    </citation>
    <scope>NUCLEOTIDE SEQUENCE [LARGE SCALE GENOMIC DNA]</scope>
</reference>
<dbReference type="GO" id="GO:0005975">
    <property type="term" value="P:carbohydrate metabolic process"/>
    <property type="evidence" value="ECO:0007669"/>
    <property type="project" value="InterPro"/>
</dbReference>
<accession>A0A565BL92</accession>
<keyword evidence="4" id="KW-1185">Reference proteome</keyword>
<dbReference type="InterPro" id="IPR012341">
    <property type="entry name" value="6hp_glycosidase-like_sf"/>
</dbReference>
<evidence type="ECO:0000256" key="1">
    <source>
        <dbReference type="ARBA" id="ARBA00004606"/>
    </source>
</evidence>